<protein>
    <submittedName>
        <fullName evidence="1">Uncharacterized protein</fullName>
    </submittedName>
</protein>
<feature type="non-terminal residue" evidence="1">
    <location>
        <position position="1"/>
    </location>
</feature>
<proteinExistence type="predicted"/>
<evidence type="ECO:0000313" key="2">
    <source>
        <dbReference type="Proteomes" id="UP000236291"/>
    </source>
</evidence>
<reference evidence="1 2" key="1">
    <citation type="journal article" date="2014" name="Am. J. Bot.">
        <title>Genome assembly and annotation for red clover (Trifolium pratense; Fabaceae).</title>
        <authorList>
            <person name="Istvanek J."/>
            <person name="Jaros M."/>
            <person name="Krenek A."/>
            <person name="Repkova J."/>
        </authorList>
    </citation>
    <scope>NUCLEOTIDE SEQUENCE [LARGE SCALE GENOMIC DNA]</scope>
    <source>
        <strain evidence="2">cv. Tatra</strain>
        <tissue evidence="1">Young leaves</tissue>
    </source>
</reference>
<name>A0A2K3K1S4_TRIPR</name>
<dbReference type="Proteomes" id="UP000236291">
    <property type="component" value="Unassembled WGS sequence"/>
</dbReference>
<sequence>SLKKFKPSFAPFVDRPLGPPWFTQEFPSPPEFEAITNNLWSAYLMPTVLSCRIGLTSGDFGLVGYFPIRLCKIGFNNICLMISK</sequence>
<accession>A0A2K3K1S4</accession>
<dbReference type="AlphaFoldDB" id="A0A2K3K1S4"/>
<comment type="caution">
    <text evidence="1">The sequence shown here is derived from an EMBL/GenBank/DDBJ whole genome shotgun (WGS) entry which is preliminary data.</text>
</comment>
<organism evidence="1 2">
    <name type="scientific">Trifolium pratense</name>
    <name type="common">Red clover</name>
    <dbReference type="NCBI Taxonomy" id="57577"/>
    <lineage>
        <taxon>Eukaryota</taxon>
        <taxon>Viridiplantae</taxon>
        <taxon>Streptophyta</taxon>
        <taxon>Embryophyta</taxon>
        <taxon>Tracheophyta</taxon>
        <taxon>Spermatophyta</taxon>
        <taxon>Magnoliopsida</taxon>
        <taxon>eudicotyledons</taxon>
        <taxon>Gunneridae</taxon>
        <taxon>Pentapetalae</taxon>
        <taxon>rosids</taxon>
        <taxon>fabids</taxon>
        <taxon>Fabales</taxon>
        <taxon>Fabaceae</taxon>
        <taxon>Papilionoideae</taxon>
        <taxon>50 kb inversion clade</taxon>
        <taxon>NPAAA clade</taxon>
        <taxon>Hologalegina</taxon>
        <taxon>IRL clade</taxon>
        <taxon>Trifolieae</taxon>
        <taxon>Trifolium</taxon>
    </lineage>
</organism>
<gene>
    <name evidence="1" type="ORF">L195_g060091</name>
</gene>
<reference evidence="1 2" key="2">
    <citation type="journal article" date="2017" name="Front. Plant Sci.">
        <title>Gene Classification and Mining of Molecular Markers Useful in Red Clover (Trifolium pratense) Breeding.</title>
        <authorList>
            <person name="Istvanek J."/>
            <person name="Dluhosova J."/>
            <person name="Dluhos P."/>
            <person name="Patkova L."/>
            <person name="Nedelnik J."/>
            <person name="Repkova J."/>
        </authorList>
    </citation>
    <scope>NUCLEOTIDE SEQUENCE [LARGE SCALE GENOMIC DNA]</scope>
    <source>
        <strain evidence="2">cv. Tatra</strain>
        <tissue evidence="1">Young leaves</tissue>
    </source>
</reference>
<evidence type="ECO:0000313" key="1">
    <source>
        <dbReference type="EMBL" id="PNX60247.1"/>
    </source>
</evidence>
<dbReference type="EMBL" id="ASHM01135777">
    <property type="protein sequence ID" value="PNX60247.1"/>
    <property type="molecule type" value="Genomic_DNA"/>
</dbReference>